<gene>
    <name evidence="3" type="ORF">IV203_027954</name>
</gene>
<proteinExistence type="predicted"/>
<sequence length="441" mass="49910">MSRSTTADNKNNNSQPAVVVFRDWSPYGSPSPEIQNPTRRSANTTRNNDDPNSGGVIFRGWSTTGSSSCRNTATTGSSTTVTEADKKLEQEADKLRRQLHEFREHGRQVRLHRLQGLDALETRRVTLTEILRRMEKELNDRDVFEYGDVLAEVFGERKVYAHRAVGLEALLCQYMHQMLAKQHQLRIMKRAGKDIEGHYRKSRNNIKESYYSYDALCVQLEASRLSLEDIYDDIFASQHRILAQLKHVESGGDMTNYSIPSPAVRAKKEKEATSRKVSSKHTHSDADEESKGLHVSLSEDLSLTDEFVDILASPTNPETMDEERKEDHLIKTAAERAAAIMANPILRTNTNIPLHPPKSSPVVSTADDRPKTNRRSPDDGKTARERRREIEKKRLAQPSRVSTTTSNNDSSSSTYLEQQEEDAHHARSRMRQLEAKAASSK</sequence>
<feature type="compositionally biased region" description="Basic and acidic residues" evidence="2">
    <location>
        <begin position="366"/>
        <end position="394"/>
    </location>
</feature>
<reference evidence="3" key="1">
    <citation type="journal article" date="2021" name="Sci. Rep.">
        <title>Diploid genomic architecture of Nitzschia inconspicua, an elite biomass production diatom.</title>
        <authorList>
            <person name="Oliver A."/>
            <person name="Podell S."/>
            <person name="Pinowska A."/>
            <person name="Traller J.C."/>
            <person name="Smith S.R."/>
            <person name="McClure R."/>
            <person name="Beliaev A."/>
            <person name="Bohutskyi P."/>
            <person name="Hill E.A."/>
            <person name="Rabines A."/>
            <person name="Zheng H."/>
            <person name="Allen L.Z."/>
            <person name="Kuo A."/>
            <person name="Grigoriev I.V."/>
            <person name="Allen A.E."/>
            <person name="Hazlebeck D."/>
            <person name="Allen E.E."/>
        </authorList>
    </citation>
    <scope>NUCLEOTIDE SEQUENCE</scope>
    <source>
        <strain evidence="3">Hildebrandi</strain>
    </source>
</reference>
<accession>A0A9K3LX54</accession>
<reference evidence="3" key="2">
    <citation type="submission" date="2021-04" db="EMBL/GenBank/DDBJ databases">
        <authorList>
            <person name="Podell S."/>
        </authorList>
    </citation>
    <scope>NUCLEOTIDE SEQUENCE</scope>
    <source>
        <strain evidence="3">Hildebrandi</strain>
    </source>
</reference>
<feature type="compositionally biased region" description="Polar residues" evidence="2">
    <location>
        <begin position="32"/>
        <end position="46"/>
    </location>
</feature>
<feature type="compositionally biased region" description="Polar residues" evidence="2">
    <location>
        <begin position="1"/>
        <end position="16"/>
    </location>
</feature>
<evidence type="ECO:0000313" key="3">
    <source>
        <dbReference type="EMBL" id="KAG7370208.1"/>
    </source>
</evidence>
<name>A0A9K3LX54_9STRA</name>
<feature type="compositionally biased region" description="Basic and acidic residues" evidence="2">
    <location>
        <begin position="282"/>
        <end position="292"/>
    </location>
</feature>
<evidence type="ECO:0000256" key="2">
    <source>
        <dbReference type="SAM" id="MobiDB-lite"/>
    </source>
</evidence>
<keyword evidence="4" id="KW-1185">Reference proteome</keyword>
<evidence type="ECO:0000313" key="4">
    <source>
        <dbReference type="Proteomes" id="UP000693970"/>
    </source>
</evidence>
<comment type="caution">
    <text evidence="3">The sequence shown here is derived from an EMBL/GenBank/DDBJ whole genome shotgun (WGS) entry which is preliminary data.</text>
</comment>
<protein>
    <submittedName>
        <fullName evidence="3">Uncharacterized protein</fullName>
    </submittedName>
</protein>
<feature type="region of interest" description="Disordered" evidence="2">
    <location>
        <begin position="254"/>
        <end position="293"/>
    </location>
</feature>
<organism evidence="3 4">
    <name type="scientific">Nitzschia inconspicua</name>
    <dbReference type="NCBI Taxonomy" id="303405"/>
    <lineage>
        <taxon>Eukaryota</taxon>
        <taxon>Sar</taxon>
        <taxon>Stramenopiles</taxon>
        <taxon>Ochrophyta</taxon>
        <taxon>Bacillariophyta</taxon>
        <taxon>Bacillariophyceae</taxon>
        <taxon>Bacillariophycidae</taxon>
        <taxon>Bacillariales</taxon>
        <taxon>Bacillariaceae</taxon>
        <taxon>Nitzschia</taxon>
    </lineage>
</organism>
<feature type="coiled-coil region" evidence="1">
    <location>
        <begin position="85"/>
        <end position="137"/>
    </location>
</feature>
<dbReference type="EMBL" id="JAGRRH010000005">
    <property type="protein sequence ID" value="KAG7370208.1"/>
    <property type="molecule type" value="Genomic_DNA"/>
</dbReference>
<feature type="compositionally biased region" description="Low complexity" evidence="2">
    <location>
        <begin position="72"/>
        <end position="82"/>
    </location>
</feature>
<dbReference type="Proteomes" id="UP000693970">
    <property type="component" value="Unassembled WGS sequence"/>
</dbReference>
<dbReference type="AlphaFoldDB" id="A0A9K3LX54"/>
<feature type="compositionally biased region" description="Low complexity" evidence="2">
    <location>
        <begin position="402"/>
        <end position="414"/>
    </location>
</feature>
<feature type="compositionally biased region" description="Polar residues" evidence="2">
    <location>
        <begin position="61"/>
        <end position="71"/>
    </location>
</feature>
<evidence type="ECO:0000256" key="1">
    <source>
        <dbReference type="SAM" id="Coils"/>
    </source>
</evidence>
<feature type="region of interest" description="Disordered" evidence="2">
    <location>
        <begin position="1"/>
        <end position="82"/>
    </location>
</feature>
<keyword evidence="1" id="KW-0175">Coiled coil</keyword>
<feature type="region of interest" description="Disordered" evidence="2">
    <location>
        <begin position="348"/>
        <end position="441"/>
    </location>
</feature>